<dbReference type="RefSeq" id="WP_425437254.1">
    <property type="nucleotide sequence ID" value="NZ_LYMM01000002.1"/>
</dbReference>
<protein>
    <recommendedName>
        <fullName evidence="3">Peptidase inhibitor I78</fullName>
    </recommendedName>
</protein>
<sequence>MLAAPGCVTADADRKAADSCSAAGGQAFVGRRADADTGLALLKATRSRTLRWIAPPQTVVTTEYQPGRVTVDLDGQGIITNVNCG</sequence>
<evidence type="ECO:0008006" key="3">
    <source>
        <dbReference type="Google" id="ProtNLM"/>
    </source>
</evidence>
<dbReference type="Gene3D" id="3.30.10.10">
    <property type="entry name" value="Trypsin Inhibitor V, subunit A"/>
    <property type="match status" value="1"/>
</dbReference>
<keyword evidence="2" id="KW-1185">Reference proteome</keyword>
<evidence type="ECO:0000313" key="2">
    <source>
        <dbReference type="Proteomes" id="UP000236327"/>
    </source>
</evidence>
<dbReference type="Proteomes" id="UP000236327">
    <property type="component" value="Unassembled WGS sequence"/>
</dbReference>
<dbReference type="Pfam" id="PF11720">
    <property type="entry name" value="Inhibitor_I78"/>
    <property type="match status" value="1"/>
</dbReference>
<dbReference type="AlphaFoldDB" id="A0A2K2G6G6"/>
<reference evidence="1 2" key="1">
    <citation type="submission" date="2016-05" db="EMBL/GenBank/DDBJ databases">
        <title>Complete genome sequence of Novosphingobium guangzhouense SA925(T).</title>
        <authorList>
            <person name="Sha S."/>
        </authorList>
    </citation>
    <scope>NUCLEOTIDE SEQUENCE [LARGE SCALE GENOMIC DNA]</scope>
    <source>
        <strain evidence="1 2">SA925</strain>
    </source>
</reference>
<name>A0A2K2G6G6_9SPHN</name>
<organism evidence="1 2">
    <name type="scientific">Novosphingobium guangzhouense</name>
    <dbReference type="NCBI Taxonomy" id="1850347"/>
    <lineage>
        <taxon>Bacteria</taxon>
        <taxon>Pseudomonadati</taxon>
        <taxon>Pseudomonadota</taxon>
        <taxon>Alphaproteobacteria</taxon>
        <taxon>Sphingomonadales</taxon>
        <taxon>Sphingomonadaceae</taxon>
        <taxon>Novosphingobium</taxon>
    </lineage>
</organism>
<dbReference type="InterPro" id="IPR021719">
    <property type="entry name" value="Prot_inh_I78"/>
</dbReference>
<accession>A0A2K2G6G6</accession>
<gene>
    <name evidence="1" type="ORF">A8V01_03185</name>
</gene>
<proteinExistence type="predicted"/>
<evidence type="ECO:0000313" key="1">
    <source>
        <dbReference type="EMBL" id="PNU06620.1"/>
    </source>
</evidence>
<dbReference type="EMBL" id="LYMM01000002">
    <property type="protein sequence ID" value="PNU06620.1"/>
    <property type="molecule type" value="Genomic_DNA"/>
</dbReference>
<comment type="caution">
    <text evidence="1">The sequence shown here is derived from an EMBL/GenBank/DDBJ whole genome shotgun (WGS) entry which is preliminary data.</text>
</comment>